<evidence type="ECO:0000313" key="1">
    <source>
        <dbReference type="EMBL" id="RDC65147.1"/>
    </source>
</evidence>
<dbReference type="EMBL" id="QASA01000001">
    <property type="protein sequence ID" value="RDC65147.1"/>
    <property type="molecule type" value="Genomic_DNA"/>
</dbReference>
<accession>A0A369QPG4</accession>
<protein>
    <submittedName>
        <fullName evidence="1">Uncharacterized protein</fullName>
    </submittedName>
</protein>
<dbReference type="Proteomes" id="UP000253919">
    <property type="component" value="Unassembled WGS sequence"/>
</dbReference>
<reference evidence="1 2" key="1">
    <citation type="submission" date="2018-04" db="EMBL/GenBank/DDBJ databases">
        <title>Adhaeribacter sp. HMF7616 genome sequencing and assembly.</title>
        <authorList>
            <person name="Kang H."/>
            <person name="Kang J."/>
            <person name="Cha I."/>
            <person name="Kim H."/>
            <person name="Joh K."/>
        </authorList>
    </citation>
    <scope>NUCLEOTIDE SEQUENCE [LARGE SCALE GENOMIC DNA]</scope>
    <source>
        <strain evidence="1 2">HMF7616</strain>
    </source>
</reference>
<dbReference type="OrthoDB" id="333971at2"/>
<comment type="caution">
    <text evidence="1">The sequence shown here is derived from an EMBL/GenBank/DDBJ whole genome shotgun (WGS) entry which is preliminary data.</text>
</comment>
<evidence type="ECO:0000313" key="2">
    <source>
        <dbReference type="Proteomes" id="UP000253919"/>
    </source>
</evidence>
<organism evidence="1 2">
    <name type="scientific">Adhaeribacter pallidiroseus</name>
    <dbReference type="NCBI Taxonomy" id="2072847"/>
    <lineage>
        <taxon>Bacteria</taxon>
        <taxon>Pseudomonadati</taxon>
        <taxon>Bacteroidota</taxon>
        <taxon>Cytophagia</taxon>
        <taxon>Cytophagales</taxon>
        <taxon>Hymenobacteraceae</taxon>
        <taxon>Adhaeribacter</taxon>
    </lineage>
</organism>
<gene>
    <name evidence="1" type="ORF">AHMF7616_03777</name>
</gene>
<dbReference type="RefSeq" id="WP_115374207.1">
    <property type="nucleotide sequence ID" value="NZ_QASA01000001.1"/>
</dbReference>
<dbReference type="Gene3D" id="2.40.160.50">
    <property type="entry name" value="membrane protein fhac: a member of the omp85/tpsb transporter family"/>
    <property type="match status" value="1"/>
</dbReference>
<proteinExistence type="predicted"/>
<sequence length="1197" mass="136419">MMPVTSVFFLIFAVFPALLFPVCGVAQTPIPTATATPGTSEVMHTVFLVGNTGAPNDTSAGAKLRLLREQLRTAGKNSNLVFIGNTFYPRLLPPVTDPQRALAEQTLKAQLVILKDYKGQVNIVPGDYELKSDKNSASRRARHQEQFIREYLQNENIFMPENSCPGPAQIEINDNILLLLLDTKWFLPRSPKVDEEAGCAATSAAAVMAEVDDALKSNAQKQIIVASHVAQDIKPYYYRVMQKAYAQIYSQHPGLIHVEDTSPALEYAWQDSINYLRTGWHSQHRKIKQQSTPVFTQAGPGFAKILFYNNGEAWLEFWTTSLGPQPVAKMAYRRLLMKKATLEQLNAQIKPTRTINYADSTVTVKASDLYQVNAFKRWLLGENYRQEWVTPVQLPVFDVGKIKGGLKVVQRGGGFQTRSLRLVDTEGKEFVVRSVEKYPIEAIPRALRRTVAADIVKDQISASHPYAPLVVPSLAQAAGVYHTNPKYYFIPDDPRLGSFRTGLANTIGLFEERPDDDESKAPHFGNSKKVYSTDKVLEKIYEDNDDQVDQRAVVRARLFDFIIGDWDRHEDQWRWASFDNENSKVKTYQPIPRDRDMTFFVNQGVIPKIASRKWIMPKFQGFDEAIRDITTYNFNARYFDRTFLNALSLDDWLKTATELQQHLTDETISKAIKEIPAPIYQIRGTATVDTLKSRRARLIQDATDYYKFLAREVDVVGSDKQELFKVTRLNDETTQVEVFKISKENEVEQLLYNRIFKFSETREVRLYGLGGNDTFTVTGKVKRGILIRIIGGEGTDKIMDSSRVQKGRRKTVVYDTATGNQLQLATETKNKTSDRNEEVNEYDRKSFRYNYFGPLASIEYNKDDGFYLGGGFLATQQGFRKDPFASSHRFIANYALATHSFLFNYAGYFTQALGVFDVGLNLDVKTRNFADNFFGLSNESVYNQEFDIDYYRYRSERYTFNILLGRRWGKYQRFLFGPAYQFVQVQEPKNRYLEQFSPAELSPNDPYASKSYAGVQVSYELDSRDNKALPNRGVYFQTEANGYLGTNKLSTNYSRINSQVSFFQTVHLPFKVVLAARVGGGTTIGNFEFFQANTLDGLYNVRGNRRSRYSGRSSFYNNLEARIRLFNFQTYLFPGAAGVMVFHDSGRVWNDNEQSNKWHRGYGGGFWFAPVNLIVITAGYMVSDENKLPLISAGFLF</sequence>
<dbReference type="AlphaFoldDB" id="A0A369QPG4"/>
<name>A0A369QPG4_9BACT</name>
<keyword evidence="2" id="KW-1185">Reference proteome</keyword>